<dbReference type="InterPro" id="IPR036400">
    <property type="entry name" value="Cyt_B5-like_heme/steroid_sf"/>
</dbReference>
<evidence type="ECO:0000256" key="1">
    <source>
        <dbReference type="ARBA" id="ARBA00022617"/>
    </source>
</evidence>
<dbReference type="GO" id="GO:0046872">
    <property type="term" value="F:metal ion binding"/>
    <property type="evidence" value="ECO:0007669"/>
    <property type="project" value="UniProtKB-UniRule"/>
</dbReference>
<dbReference type="FunFam" id="3.10.120.10:FF:000001">
    <property type="entry name" value="Cytochrome b5 reductase 4"/>
    <property type="match status" value="1"/>
</dbReference>
<dbReference type="GO" id="GO:0020037">
    <property type="term" value="F:heme binding"/>
    <property type="evidence" value="ECO:0007669"/>
    <property type="project" value="UniProtKB-UniRule"/>
</dbReference>
<accession>A0A2G8SP12</accession>
<dbReference type="OrthoDB" id="432299at2759"/>
<evidence type="ECO:0000313" key="7">
    <source>
        <dbReference type="EMBL" id="PIL35490.1"/>
    </source>
</evidence>
<dbReference type="PANTHER" id="PTHR46237:SF1">
    <property type="entry name" value="CYTOCHROME B5 REDUCTASE 4"/>
    <property type="match status" value="1"/>
</dbReference>
<dbReference type="PROSITE" id="PS00191">
    <property type="entry name" value="CYTOCHROME_B5_1"/>
    <property type="match status" value="1"/>
</dbReference>
<dbReference type="InterPro" id="IPR051872">
    <property type="entry name" value="Cytochrome_b5/Flavoprotein_Rdt"/>
</dbReference>
<dbReference type="GO" id="GO:0005737">
    <property type="term" value="C:cytoplasm"/>
    <property type="evidence" value="ECO:0007669"/>
    <property type="project" value="TreeGrafter"/>
</dbReference>
<dbReference type="SUPFAM" id="SSF55856">
    <property type="entry name" value="Cytochrome b5-like heme/steroid binding domain"/>
    <property type="match status" value="1"/>
</dbReference>
<evidence type="ECO:0000259" key="6">
    <source>
        <dbReference type="PROSITE" id="PS50255"/>
    </source>
</evidence>
<evidence type="ECO:0000256" key="4">
    <source>
        <dbReference type="RuleBase" id="RU362121"/>
    </source>
</evidence>
<dbReference type="InterPro" id="IPR018506">
    <property type="entry name" value="Cyt_B5_heme-BS"/>
</dbReference>
<evidence type="ECO:0000256" key="2">
    <source>
        <dbReference type="ARBA" id="ARBA00022723"/>
    </source>
</evidence>
<dbReference type="Proteomes" id="UP000230002">
    <property type="component" value="Unassembled WGS sequence"/>
</dbReference>
<evidence type="ECO:0000256" key="3">
    <source>
        <dbReference type="ARBA" id="ARBA00023004"/>
    </source>
</evidence>
<protein>
    <recommendedName>
        <fullName evidence="6">Cytochrome b5 heme-binding domain-containing protein</fullName>
    </recommendedName>
</protein>
<evidence type="ECO:0000256" key="5">
    <source>
        <dbReference type="SAM" id="MobiDB-lite"/>
    </source>
</evidence>
<dbReference type="PANTHER" id="PTHR46237">
    <property type="entry name" value="CYTOCHROME B5 REDUCTASE 4 FAMILY MEMBER"/>
    <property type="match status" value="1"/>
</dbReference>
<dbReference type="Pfam" id="PF00173">
    <property type="entry name" value="Cyt-b5"/>
    <property type="match status" value="1"/>
</dbReference>
<name>A0A2G8SP12_9APHY</name>
<dbReference type="SMART" id="SM01117">
    <property type="entry name" value="Cyt-b5"/>
    <property type="match status" value="1"/>
</dbReference>
<dbReference type="AlphaFoldDB" id="A0A2G8SP12"/>
<dbReference type="Gene3D" id="3.10.120.10">
    <property type="entry name" value="Cytochrome b5-like heme/steroid binding domain"/>
    <property type="match status" value="1"/>
</dbReference>
<dbReference type="GO" id="GO:0004128">
    <property type="term" value="F:cytochrome-b5 reductase activity, acting on NAD(P)H"/>
    <property type="evidence" value="ECO:0007669"/>
    <property type="project" value="TreeGrafter"/>
</dbReference>
<keyword evidence="3 4" id="KW-0408">Iron</keyword>
<proteinExistence type="inferred from homology"/>
<feature type="compositionally biased region" description="Polar residues" evidence="5">
    <location>
        <begin position="13"/>
        <end position="22"/>
    </location>
</feature>
<dbReference type="PROSITE" id="PS50255">
    <property type="entry name" value="CYTOCHROME_B5_2"/>
    <property type="match status" value="1"/>
</dbReference>
<keyword evidence="2 4" id="KW-0479">Metal-binding</keyword>
<comment type="similarity">
    <text evidence="4">Belongs to the cytochrome b5 family.</text>
</comment>
<sequence length="228" mass="24582">MASYLKNWLYAQNPNASPSIETSPAEDEDDTETVHGDDDDAPPAFPAVNSAQRAASGPGPVPRILTDIELMPPPPAPSLAVRRPGIASSSNFLAVPPTASSSSLLVPTTTTKPPTNPSKRAKVALAPGHGPLDWANLKKSGQNLRGTDTLLRVTPSMLKEHRTREDAWSAFSGKVYNLTHYLPYHPGGEKELMRVAGRDGTKLFALTHAWVNIDYMLDECLVGFMVSE</sequence>
<keyword evidence="8" id="KW-1185">Reference proteome</keyword>
<keyword evidence="1 4" id="KW-0349">Heme</keyword>
<feature type="domain" description="Cytochrome b5 heme-binding" evidence="6">
    <location>
        <begin position="150"/>
        <end position="226"/>
    </location>
</feature>
<dbReference type="InterPro" id="IPR001199">
    <property type="entry name" value="Cyt_B5-like_heme/steroid-bd"/>
</dbReference>
<feature type="region of interest" description="Disordered" evidence="5">
    <location>
        <begin position="13"/>
        <end position="67"/>
    </location>
</feature>
<organism evidence="7 8">
    <name type="scientific">Ganoderma sinense ZZ0214-1</name>
    <dbReference type="NCBI Taxonomy" id="1077348"/>
    <lineage>
        <taxon>Eukaryota</taxon>
        <taxon>Fungi</taxon>
        <taxon>Dikarya</taxon>
        <taxon>Basidiomycota</taxon>
        <taxon>Agaricomycotina</taxon>
        <taxon>Agaricomycetes</taxon>
        <taxon>Polyporales</taxon>
        <taxon>Polyporaceae</taxon>
        <taxon>Ganoderma</taxon>
    </lineage>
</organism>
<comment type="caution">
    <text evidence="7">The sequence shown here is derived from an EMBL/GenBank/DDBJ whole genome shotgun (WGS) entry which is preliminary data.</text>
</comment>
<evidence type="ECO:0000313" key="8">
    <source>
        <dbReference type="Proteomes" id="UP000230002"/>
    </source>
</evidence>
<gene>
    <name evidence="7" type="ORF">GSI_02218</name>
</gene>
<dbReference type="EMBL" id="AYKW01000003">
    <property type="protein sequence ID" value="PIL35490.1"/>
    <property type="molecule type" value="Genomic_DNA"/>
</dbReference>
<reference evidence="7 8" key="1">
    <citation type="journal article" date="2015" name="Sci. Rep.">
        <title>Chromosome-level genome map provides insights into diverse defense mechanisms in the medicinal fungus Ganoderma sinense.</title>
        <authorList>
            <person name="Zhu Y."/>
            <person name="Xu J."/>
            <person name="Sun C."/>
            <person name="Zhou S."/>
            <person name="Xu H."/>
            <person name="Nelson D.R."/>
            <person name="Qian J."/>
            <person name="Song J."/>
            <person name="Luo H."/>
            <person name="Xiang L."/>
            <person name="Li Y."/>
            <person name="Xu Z."/>
            <person name="Ji A."/>
            <person name="Wang L."/>
            <person name="Lu S."/>
            <person name="Hayward A."/>
            <person name="Sun W."/>
            <person name="Li X."/>
            <person name="Schwartz D.C."/>
            <person name="Wang Y."/>
            <person name="Chen S."/>
        </authorList>
    </citation>
    <scope>NUCLEOTIDE SEQUENCE [LARGE SCALE GENOMIC DNA]</scope>
    <source>
        <strain evidence="7 8">ZZ0214-1</strain>
    </source>
</reference>
<feature type="compositionally biased region" description="Acidic residues" evidence="5">
    <location>
        <begin position="24"/>
        <end position="41"/>
    </location>
</feature>
<dbReference type="STRING" id="1077348.A0A2G8SP12"/>